<organism evidence="2 3">
    <name type="scientific">Acetivibrio clariflavus (strain DSM 19732 / NBRC 101661 / EBR45)</name>
    <name type="common">Clostridium clariflavum</name>
    <dbReference type="NCBI Taxonomy" id="720554"/>
    <lineage>
        <taxon>Bacteria</taxon>
        <taxon>Bacillati</taxon>
        <taxon>Bacillota</taxon>
        <taxon>Clostridia</taxon>
        <taxon>Eubacteriales</taxon>
        <taxon>Oscillospiraceae</taxon>
        <taxon>Acetivibrio</taxon>
    </lineage>
</organism>
<dbReference type="STRING" id="720554.Clocl_0592"/>
<feature type="compositionally biased region" description="Basic and acidic residues" evidence="1">
    <location>
        <begin position="1"/>
        <end position="36"/>
    </location>
</feature>
<reference evidence="3" key="1">
    <citation type="submission" date="2011-12" db="EMBL/GenBank/DDBJ databases">
        <title>Complete sequence of Clostridium clariflavum DSM 19732.</title>
        <authorList>
            <consortium name="US DOE Joint Genome Institute"/>
            <person name="Lucas S."/>
            <person name="Han J."/>
            <person name="Lapidus A."/>
            <person name="Cheng J.-F."/>
            <person name="Goodwin L."/>
            <person name="Pitluck S."/>
            <person name="Peters L."/>
            <person name="Teshima H."/>
            <person name="Detter J.C."/>
            <person name="Han C."/>
            <person name="Tapia R."/>
            <person name="Land M."/>
            <person name="Hauser L."/>
            <person name="Kyrpides N."/>
            <person name="Ivanova N."/>
            <person name="Pagani I."/>
            <person name="Kitzmiller T."/>
            <person name="Lynd L."/>
            <person name="Izquierdo J."/>
            <person name="Woyke T."/>
        </authorList>
    </citation>
    <scope>NUCLEOTIDE SEQUENCE [LARGE SCALE GENOMIC DNA]</scope>
    <source>
        <strain evidence="3">DSM 19732 / NBRC 101661 / EBR45</strain>
    </source>
</reference>
<dbReference type="KEGG" id="ccl:Clocl_0592"/>
<reference evidence="2 3" key="2">
    <citation type="journal article" date="2012" name="Stand. Genomic Sci.">
        <title>Complete Genome Sequence of Clostridium clariflavum DSM 19732.</title>
        <authorList>
            <person name="Izquierdo J.A."/>
            <person name="Goodwin L."/>
            <person name="Davenport K.W."/>
            <person name="Teshima H."/>
            <person name="Bruce D."/>
            <person name="Detter C."/>
            <person name="Tapia R."/>
            <person name="Han S."/>
            <person name="Land M."/>
            <person name="Hauser L."/>
            <person name="Jeffries C.D."/>
            <person name="Han J."/>
            <person name="Pitluck S."/>
            <person name="Nolan M."/>
            <person name="Chen A."/>
            <person name="Huntemann M."/>
            <person name="Mavromatis K."/>
            <person name="Mikhailova N."/>
            <person name="Liolios K."/>
            <person name="Woyke T."/>
            <person name="Lynd L.R."/>
        </authorList>
    </citation>
    <scope>NUCLEOTIDE SEQUENCE [LARGE SCALE GENOMIC DNA]</scope>
    <source>
        <strain evidence="3">DSM 19732 / NBRC 101661 / EBR45</strain>
    </source>
</reference>
<dbReference type="AlphaFoldDB" id="G8LTV6"/>
<dbReference type="RefSeq" id="WP_014253933.1">
    <property type="nucleotide sequence ID" value="NC_016627.1"/>
</dbReference>
<feature type="region of interest" description="Disordered" evidence="1">
    <location>
        <begin position="1"/>
        <end position="39"/>
    </location>
</feature>
<sequence>MDNKNKFGKKEDTKKVAPGFSDERFGEDATPDDIKKGNYTKVIRLFPDENDAGRK</sequence>
<gene>
    <name evidence="2" type="ordered locus">Clocl_0592</name>
</gene>
<dbReference type="HOGENOM" id="CLU_3023940_0_0_9"/>
<keyword evidence="3" id="KW-1185">Reference proteome</keyword>
<dbReference type="EMBL" id="CP003065">
    <property type="protein sequence ID" value="AEV67302.1"/>
    <property type="molecule type" value="Genomic_DNA"/>
</dbReference>
<evidence type="ECO:0000256" key="1">
    <source>
        <dbReference type="SAM" id="MobiDB-lite"/>
    </source>
</evidence>
<accession>G8LTV6</accession>
<evidence type="ECO:0000313" key="3">
    <source>
        <dbReference type="Proteomes" id="UP000005435"/>
    </source>
</evidence>
<dbReference type="Proteomes" id="UP000005435">
    <property type="component" value="Chromosome"/>
</dbReference>
<dbReference type="eggNOG" id="ENOG5033C60">
    <property type="taxonomic scope" value="Bacteria"/>
</dbReference>
<name>G8LTV6_ACECE</name>
<protein>
    <submittedName>
        <fullName evidence="2">Uncharacterized protein</fullName>
    </submittedName>
</protein>
<proteinExistence type="predicted"/>
<evidence type="ECO:0000313" key="2">
    <source>
        <dbReference type="EMBL" id="AEV67302.1"/>
    </source>
</evidence>